<accession>A0A8J3URK9</accession>
<name>A0A8J3URK9_9ACTN</name>
<dbReference type="EMBL" id="BOOQ01000056">
    <property type="protein sequence ID" value="GII50788.1"/>
    <property type="molecule type" value="Genomic_DNA"/>
</dbReference>
<dbReference type="Pfam" id="PF04851">
    <property type="entry name" value="ResIII"/>
    <property type="match status" value="1"/>
</dbReference>
<reference evidence="7" key="1">
    <citation type="submission" date="2021-01" db="EMBL/GenBank/DDBJ databases">
        <title>Whole genome shotgun sequence of Planotetraspora silvatica NBRC 100141.</title>
        <authorList>
            <person name="Komaki H."/>
            <person name="Tamura T."/>
        </authorList>
    </citation>
    <scope>NUCLEOTIDE SEQUENCE</scope>
    <source>
        <strain evidence="7">NBRC 100141</strain>
    </source>
</reference>
<keyword evidence="2" id="KW-0378">Hydrolase</keyword>
<evidence type="ECO:0000313" key="7">
    <source>
        <dbReference type="EMBL" id="GII50788.1"/>
    </source>
</evidence>
<dbReference type="RefSeq" id="WP_203980272.1">
    <property type="nucleotide sequence ID" value="NZ_BAAAKY010000052.1"/>
</dbReference>
<dbReference type="Proteomes" id="UP000644610">
    <property type="component" value="Unassembled WGS sequence"/>
</dbReference>
<dbReference type="InterPro" id="IPR006935">
    <property type="entry name" value="Helicase/UvrB_N"/>
</dbReference>
<evidence type="ECO:0000256" key="3">
    <source>
        <dbReference type="ARBA" id="ARBA00022806"/>
    </source>
</evidence>
<evidence type="ECO:0000313" key="8">
    <source>
        <dbReference type="Proteomes" id="UP000644610"/>
    </source>
</evidence>
<evidence type="ECO:0000259" key="5">
    <source>
        <dbReference type="PROSITE" id="PS51192"/>
    </source>
</evidence>
<sequence length="1169" mass="131375">MTSVRLEDLTPGAVVGGVTPTGDVSVVAVKWYGSNAVNLTYRTDSGVADQLLYRDHEPQLVLREKSAAYAFDGDGALFKLAAEALRIRMAARFDPMLAVTTSDLEPLPHQIQAVYGELLDRSPLRFVLADDPGAGKTIMAGLYIKELMLRGDLERCMIVAPGGLVEQWQEELLEKFGLRFTLLTRQLVEEQLDQSAFERHPLLIARMDQLSRSEELQEQLSQSDWDLVVVDEAHRMSARYFGEELKKTKRYQLGELLGRHARHLLLMTATPHAGSEADFQLFMGLLDSDRFEGKYREGISSADTDGLMRRMVKEDLLTFEGKPLFPERRAYTVPYELSDAERELYEVVTEYVREQMGKAQQLAAQGEGRRGNTVGFALTVLQRRLASSPEAILKSLERRHKRLQQLRHELATGRHEPDGRLKLRLAVLLGKDVTELDTELDDMPSTDVEELEDDVVDAATTAQTIAELDKEIGILTDLVEVARRVRNLGTDRKWTELSELLQSHALIRDTDGGPRKLIVFTEHKDTLEYLVDRIRGLIGRDEAVVAIHGGVSRDQRRRIKELFTQDKACQVLVATDAAGEGLNLQRAHLMVNYDLPWNPNRIEQRFGRIHRIGQTEVCHLWNLVAADTREGAVFVRILDKIDEQRRAYKGKVFDVLGEAFQGEPLRKLLMEAIQYGDRPEVRDRLNQVIDSSVGEGLDKLMAERSLAHHKLDESDVAAWRLRMEEARARRLQPHYVKAFFLAAFKLLGGRISERESGRYEITHVPGDLVEHDRQIRVGVPVLRRYERVTFDRDLVRPAGRPRADLLAPGHPLLDAVVSLVIERYGTQLKQGAVLVDRRDVGEEPHLLVAVSQEVADGDARVIAKRFDFVEIGPASARTAGAAPYLDYAPATEQERAAVGAVLGEDWLAGGVEDVAVAWAVEHGLATFIGELRERLAAQTARTRSLVRQRLLQEINYWDTRHADLLDAELAGKVLKIRPETAEKRARALEARLERRMADLDQAQLLQVKAPTVAGAALVVPQGLLDRLMGLRTGPVEAYARETAAVERRAVERVLAEERKLGRLPEEMPHSNPGFDVRSRTVDDHWIFIEIKGRVNGAPDFHVTRTEVLTGKNSGSNFRLALVSVHPDGAKRDEVRYVADPFRDVDFGDFSATDLVGDWNKEWARGGAPV</sequence>
<dbReference type="PROSITE" id="PS51194">
    <property type="entry name" value="HELICASE_CTER"/>
    <property type="match status" value="1"/>
</dbReference>
<keyword evidence="8" id="KW-1185">Reference proteome</keyword>
<dbReference type="InterPro" id="IPR027417">
    <property type="entry name" value="P-loop_NTPase"/>
</dbReference>
<dbReference type="GO" id="GO:0005524">
    <property type="term" value="F:ATP binding"/>
    <property type="evidence" value="ECO:0007669"/>
    <property type="project" value="InterPro"/>
</dbReference>
<dbReference type="PROSITE" id="PS51192">
    <property type="entry name" value="HELICASE_ATP_BIND_1"/>
    <property type="match status" value="1"/>
</dbReference>
<dbReference type="GO" id="GO:0003677">
    <property type="term" value="F:DNA binding"/>
    <property type="evidence" value="ECO:0007669"/>
    <property type="project" value="InterPro"/>
</dbReference>
<evidence type="ECO:0000256" key="4">
    <source>
        <dbReference type="ARBA" id="ARBA00022840"/>
    </source>
</evidence>
<dbReference type="InterPro" id="IPR001650">
    <property type="entry name" value="Helicase_C-like"/>
</dbReference>
<dbReference type="GO" id="GO:0004386">
    <property type="term" value="F:helicase activity"/>
    <property type="evidence" value="ECO:0007669"/>
    <property type="project" value="UniProtKB-KW"/>
</dbReference>
<dbReference type="Pfam" id="PF00271">
    <property type="entry name" value="Helicase_C"/>
    <property type="match status" value="1"/>
</dbReference>
<dbReference type="InterPro" id="IPR024975">
    <property type="entry name" value="NOV_C"/>
</dbReference>
<dbReference type="AlphaFoldDB" id="A0A8J3URK9"/>
<organism evidence="7 8">
    <name type="scientific">Planotetraspora silvatica</name>
    <dbReference type="NCBI Taxonomy" id="234614"/>
    <lineage>
        <taxon>Bacteria</taxon>
        <taxon>Bacillati</taxon>
        <taxon>Actinomycetota</taxon>
        <taxon>Actinomycetes</taxon>
        <taxon>Streptosporangiales</taxon>
        <taxon>Streptosporangiaceae</taxon>
        <taxon>Planotetraspora</taxon>
    </lineage>
</organism>
<dbReference type="GO" id="GO:0016787">
    <property type="term" value="F:hydrolase activity"/>
    <property type="evidence" value="ECO:0007669"/>
    <property type="project" value="UniProtKB-KW"/>
</dbReference>
<keyword evidence="1" id="KW-0547">Nucleotide-binding</keyword>
<protein>
    <submittedName>
        <fullName evidence="7">RNA helicase</fullName>
    </submittedName>
</protein>
<dbReference type="Gene3D" id="3.40.50.10810">
    <property type="entry name" value="Tandem AAA-ATPase domain"/>
    <property type="match status" value="1"/>
</dbReference>
<dbReference type="PANTHER" id="PTHR45766">
    <property type="entry name" value="DNA ANNEALING HELICASE AND ENDONUCLEASE ZRANB3 FAMILY MEMBER"/>
    <property type="match status" value="1"/>
</dbReference>
<evidence type="ECO:0000256" key="2">
    <source>
        <dbReference type="ARBA" id="ARBA00022801"/>
    </source>
</evidence>
<dbReference type="SUPFAM" id="SSF52540">
    <property type="entry name" value="P-loop containing nucleoside triphosphate hydrolases"/>
    <property type="match status" value="2"/>
</dbReference>
<dbReference type="SMART" id="SM00490">
    <property type="entry name" value="HELICc"/>
    <property type="match status" value="1"/>
</dbReference>
<dbReference type="InterPro" id="IPR014001">
    <property type="entry name" value="Helicase_ATP-bd"/>
</dbReference>
<dbReference type="Gene3D" id="3.40.50.300">
    <property type="entry name" value="P-loop containing nucleotide triphosphate hydrolases"/>
    <property type="match status" value="1"/>
</dbReference>
<dbReference type="InterPro" id="IPR038718">
    <property type="entry name" value="SNF2-like_sf"/>
</dbReference>
<feature type="domain" description="Helicase C-terminal" evidence="6">
    <location>
        <begin position="499"/>
        <end position="656"/>
    </location>
</feature>
<evidence type="ECO:0000256" key="1">
    <source>
        <dbReference type="ARBA" id="ARBA00022741"/>
    </source>
</evidence>
<keyword evidence="3 7" id="KW-0347">Helicase</keyword>
<keyword evidence="4" id="KW-0067">ATP-binding</keyword>
<gene>
    <name evidence="7" type="ORF">Psi02_72120</name>
</gene>
<dbReference type="InterPro" id="IPR049730">
    <property type="entry name" value="SNF2/RAD54-like_C"/>
</dbReference>
<proteinExistence type="predicted"/>
<evidence type="ECO:0000259" key="6">
    <source>
        <dbReference type="PROSITE" id="PS51194"/>
    </source>
</evidence>
<comment type="caution">
    <text evidence="7">The sequence shown here is derived from an EMBL/GenBank/DDBJ whole genome shotgun (WGS) entry which is preliminary data.</text>
</comment>
<dbReference type="PANTHER" id="PTHR45766:SF6">
    <property type="entry name" value="SWI_SNF-RELATED MATRIX-ASSOCIATED ACTIN-DEPENDENT REGULATOR OF CHROMATIN SUBFAMILY A-LIKE PROTEIN 1"/>
    <property type="match status" value="1"/>
</dbReference>
<dbReference type="InterPro" id="IPR057342">
    <property type="entry name" value="DEXDc_RapA"/>
</dbReference>
<dbReference type="CDD" id="cd18011">
    <property type="entry name" value="DEXDc_RapA"/>
    <property type="match status" value="1"/>
</dbReference>
<dbReference type="Pfam" id="PF13020">
    <property type="entry name" value="NOV_C"/>
    <property type="match status" value="1"/>
</dbReference>
<dbReference type="SMART" id="SM00487">
    <property type="entry name" value="DEXDc"/>
    <property type="match status" value="1"/>
</dbReference>
<feature type="domain" description="Helicase ATP-binding" evidence="5">
    <location>
        <begin position="117"/>
        <end position="289"/>
    </location>
</feature>
<dbReference type="CDD" id="cd18793">
    <property type="entry name" value="SF2_C_SNF"/>
    <property type="match status" value="1"/>
</dbReference>